<reference evidence="2 3" key="1">
    <citation type="journal article" date="2014" name="Genome Biol. Evol.">
        <title>Genome degeneration and adaptation in a nascent stage of symbiosis.</title>
        <authorList>
            <person name="Oakeson K.F."/>
            <person name="Gil R."/>
            <person name="Clayton A.L."/>
            <person name="Dunn D.M."/>
            <person name="von Niederhausern A.C."/>
            <person name="Hamil C."/>
            <person name="Aoyagi A."/>
            <person name="Duval B."/>
            <person name="Baca A."/>
            <person name="Silva F.J."/>
            <person name="Vallier A."/>
            <person name="Jackson D.G."/>
            <person name="Latorre A."/>
            <person name="Weiss R.B."/>
            <person name="Heddi A."/>
            <person name="Moya A."/>
            <person name="Dale C."/>
        </authorList>
    </citation>
    <scope>NUCLEOTIDE SEQUENCE [LARGE SCALE GENOMIC DNA]</scope>
    <source>
        <strain evidence="2 3">HS1</strain>
        <plasmid evidence="3">Plasmid pHS1</plasmid>
    </source>
</reference>
<dbReference type="EMBL" id="CP006570">
    <property type="protein sequence ID" value="AHF79269.1"/>
    <property type="molecule type" value="Genomic_DNA"/>
</dbReference>
<protein>
    <submittedName>
        <fullName evidence="2">Uncharacterized protein</fullName>
    </submittedName>
</protein>
<feature type="compositionally biased region" description="Low complexity" evidence="1">
    <location>
        <begin position="45"/>
        <end position="64"/>
    </location>
</feature>
<gene>
    <name evidence="2" type="ORF">Sant_P0225</name>
</gene>
<feature type="region of interest" description="Disordered" evidence="1">
    <location>
        <begin position="1"/>
        <end position="95"/>
    </location>
</feature>
<keyword evidence="3" id="KW-1185">Reference proteome</keyword>
<keyword evidence="2" id="KW-0614">Plasmid</keyword>
<feature type="region of interest" description="Disordered" evidence="1">
    <location>
        <begin position="182"/>
        <end position="206"/>
    </location>
</feature>
<accession>W0HZS8</accession>
<evidence type="ECO:0000313" key="3">
    <source>
        <dbReference type="Proteomes" id="UP000019028"/>
    </source>
</evidence>
<dbReference type="AlphaFoldDB" id="W0HZS8"/>
<dbReference type="HOGENOM" id="CLU_1331203_0_0_6"/>
<dbReference type="KEGG" id="sod:Sant_P0225"/>
<evidence type="ECO:0000256" key="1">
    <source>
        <dbReference type="SAM" id="MobiDB-lite"/>
    </source>
</evidence>
<sequence>MSGITTSASTLNSNVYTTSRCDKKDTKLSTSTPLKFSGPFSGVKNTPTQQSSNPSTSSSSLQSNSKEKTKKYSSLNEAMRKDKGVKTERKGHITTTTIPGGFAIAHSKNSKSSVLFSKEKSIPSQYLSSKLTVKSTTEPYTVSFSGPSGSKEKARGYTSLKEAAKKEEGVKIEKKGGKTKVTISGASGFHLGTTTTHKFTPNEKTR</sequence>
<feature type="compositionally biased region" description="Basic and acidic residues" evidence="1">
    <location>
        <begin position="78"/>
        <end position="91"/>
    </location>
</feature>
<name>W0HZS8_9GAMM</name>
<dbReference type="Proteomes" id="UP000019028">
    <property type="component" value="Plasmid pHS1"/>
</dbReference>
<organism evidence="2 3">
    <name type="scientific">Sodalis praecaptivus</name>
    <dbReference type="NCBI Taxonomy" id="1239307"/>
    <lineage>
        <taxon>Bacteria</taxon>
        <taxon>Pseudomonadati</taxon>
        <taxon>Pseudomonadota</taxon>
        <taxon>Gammaproteobacteria</taxon>
        <taxon>Enterobacterales</taxon>
        <taxon>Bruguierivoracaceae</taxon>
        <taxon>Sodalis</taxon>
    </lineage>
</organism>
<proteinExistence type="predicted"/>
<evidence type="ECO:0000313" key="2">
    <source>
        <dbReference type="EMBL" id="AHF79269.1"/>
    </source>
</evidence>
<geneLocation type="plasmid" evidence="2 3">
    <name>pHS1</name>
</geneLocation>
<feature type="compositionally biased region" description="Polar residues" evidence="1">
    <location>
        <begin position="1"/>
        <end position="19"/>
    </location>
</feature>